<evidence type="ECO:0000313" key="3">
    <source>
        <dbReference type="Proteomes" id="UP000467841"/>
    </source>
</evidence>
<proteinExistence type="predicted"/>
<keyword evidence="1" id="KW-0472">Membrane</keyword>
<keyword evidence="1" id="KW-1133">Transmembrane helix</keyword>
<sequence>MGSSSSSSCGSASSMAHLGSLLITLINQLVHLFSFLFTLSLITSSSLESHPPLEQGSLQSQTLPCSLSLLWVIPLLGSPFFPQPLFQTAPQRHPCIRSSICWFLSSLSHISFILHPFSHSLAFSPSF</sequence>
<gene>
    <name evidence="2" type="ORF">MERR_LOCUS30613</name>
</gene>
<evidence type="ECO:0000313" key="2">
    <source>
        <dbReference type="EMBL" id="CAA7043378.1"/>
    </source>
</evidence>
<dbReference type="EMBL" id="CACVBM020001277">
    <property type="protein sequence ID" value="CAA7043378.1"/>
    <property type="molecule type" value="Genomic_DNA"/>
</dbReference>
<evidence type="ECO:0000256" key="1">
    <source>
        <dbReference type="SAM" id="Phobius"/>
    </source>
</evidence>
<dbReference type="Proteomes" id="UP000467841">
    <property type="component" value="Unassembled WGS sequence"/>
</dbReference>
<keyword evidence="3" id="KW-1185">Reference proteome</keyword>
<dbReference type="AlphaFoldDB" id="A0A6D2JVN0"/>
<reference evidence="2" key="1">
    <citation type="submission" date="2020-01" db="EMBL/GenBank/DDBJ databases">
        <authorList>
            <person name="Mishra B."/>
        </authorList>
    </citation>
    <scope>NUCLEOTIDE SEQUENCE [LARGE SCALE GENOMIC DNA]</scope>
</reference>
<organism evidence="2 3">
    <name type="scientific">Microthlaspi erraticum</name>
    <dbReference type="NCBI Taxonomy" id="1685480"/>
    <lineage>
        <taxon>Eukaryota</taxon>
        <taxon>Viridiplantae</taxon>
        <taxon>Streptophyta</taxon>
        <taxon>Embryophyta</taxon>
        <taxon>Tracheophyta</taxon>
        <taxon>Spermatophyta</taxon>
        <taxon>Magnoliopsida</taxon>
        <taxon>eudicotyledons</taxon>
        <taxon>Gunneridae</taxon>
        <taxon>Pentapetalae</taxon>
        <taxon>rosids</taxon>
        <taxon>malvids</taxon>
        <taxon>Brassicales</taxon>
        <taxon>Brassicaceae</taxon>
        <taxon>Coluteocarpeae</taxon>
        <taxon>Microthlaspi</taxon>
    </lineage>
</organism>
<keyword evidence="1" id="KW-0812">Transmembrane</keyword>
<accession>A0A6D2JVN0</accession>
<feature type="transmembrane region" description="Helical" evidence="1">
    <location>
        <begin position="21"/>
        <end position="41"/>
    </location>
</feature>
<protein>
    <submittedName>
        <fullName evidence="2">Uncharacterized protein</fullName>
    </submittedName>
</protein>
<comment type="caution">
    <text evidence="2">The sequence shown here is derived from an EMBL/GenBank/DDBJ whole genome shotgun (WGS) entry which is preliminary data.</text>
</comment>
<name>A0A6D2JVN0_9BRAS</name>